<dbReference type="InterPro" id="IPR024909">
    <property type="entry name" value="Cys-tRNA/MSH_ligase"/>
</dbReference>
<dbReference type="CDD" id="cd00672">
    <property type="entry name" value="CysRS_core"/>
    <property type="match status" value="1"/>
</dbReference>
<dbReference type="SUPFAM" id="SSF47323">
    <property type="entry name" value="Anticodon-binding domain of a subclass of class I aminoacyl-tRNA synthetases"/>
    <property type="match status" value="1"/>
</dbReference>
<dbReference type="GO" id="GO:0005829">
    <property type="term" value="C:cytosol"/>
    <property type="evidence" value="ECO:0007669"/>
    <property type="project" value="TreeGrafter"/>
</dbReference>
<evidence type="ECO:0000256" key="13">
    <source>
        <dbReference type="SAM" id="MobiDB-lite"/>
    </source>
</evidence>
<feature type="binding site" evidence="12">
    <location>
        <position position="65"/>
    </location>
    <ligand>
        <name>Zn(2+)</name>
        <dbReference type="ChEBI" id="CHEBI:29105"/>
    </ligand>
</feature>
<keyword evidence="7 12" id="KW-0862">Zinc</keyword>
<proteinExistence type="inferred from homology"/>
<gene>
    <name evidence="15" type="primary">CARS</name>
    <name evidence="12 15" type="synonym">cysS</name>
</gene>
<evidence type="ECO:0000256" key="8">
    <source>
        <dbReference type="ARBA" id="ARBA00022840"/>
    </source>
</evidence>
<evidence type="ECO:0000256" key="9">
    <source>
        <dbReference type="ARBA" id="ARBA00022917"/>
    </source>
</evidence>
<dbReference type="Gene3D" id="3.40.50.620">
    <property type="entry name" value="HUPs"/>
    <property type="match status" value="1"/>
</dbReference>
<dbReference type="GO" id="GO:0005524">
    <property type="term" value="F:ATP binding"/>
    <property type="evidence" value="ECO:0007669"/>
    <property type="project" value="UniProtKB-UniRule"/>
</dbReference>
<dbReference type="InterPro" id="IPR015273">
    <property type="entry name" value="Cys-tRNA-synt_Ia_DALR"/>
</dbReference>
<keyword evidence="3 12" id="KW-0963">Cytoplasm</keyword>
<feature type="binding site" evidence="12">
    <location>
        <position position="278"/>
    </location>
    <ligand>
        <name>Zn(2+)</name>
        <dbReference type="ChEBI" id="CHEBI:29105"/>
    </ligand>
</feature>
<dbReference type="InterPro" id="IPR032678">
    <property type="entry name" value="tRNA-synt_1_cat_dom"/>
</dbReference>
<comment type="cofactor">
    <cofactor evidence="12">
        <name>Zn(2+)</name>
        <dbReference type="ChEBI" id="CHEBI:29105"/>
    </cofactor>
    <text evidence="12">Binds 1 zinc ion per subunit.</text>
</comment>
<dbReference type="GO" id="GO:0006423">
    <property type="term" value="P:cysteinyl-tRNA aminoacylation"/>
    <property type="evidence" value="ECO:0007669"/>
    <property type="project" value="UniProtKB-UniRule"/>
</dbReference>
<accession>A0A075I175</accession>
<dbReference type="InterPro" id="IPR014729">
    <property type="entry name" value="Rossmann-like_a/b/a_fold"/>
</dbReference>
<keyword evidence="5 12" id="KW-0479">Metal-binding</keyword>
<dbReference type="InterPro" id="IPR015803">
    <property type="entry name" value="Cys-tRNA-ligase"/>
</dbReference>
<evidence type="ECO:0000256" key="12">
    <source>
        <dbReference type="HAMAP-Rule" id="MF_00041"/>
    </source>
</evidence>
<protein>
    <recommendedName>
        <fullName evidence="12">Cysteine--tRNA ligase</fullName>
        <ecNumber evidence="12">6.1.1.16</ecNumber>
    </recommendedName>
    <alternativeName>
        <fullName evidence="12">Cysteinyl-tRNA synthetase</fullName>
        <shortName evidence="12">CysRS</shortName>
    </alternativeName>
</protein>
<keyword evidence="9 12" id="KW-0648">Protein biosynthesis</keyword>
<feature type="binding site" evidence="12">
    <location>
        <position position="249"/>
    </location>
    <ligand>
        <name>Zn(2+)</name>
        <dbReference type="ChEBI" id="CHEBI:29105"/>
    </ligand>
</feature>
<dbReference type="PANTHER" id="PTHR10890:SF3">
    <property type="entry name" value="CYSTEINE--TRNA LIGASE, CYTOPLASMIC"/>
    <property type="match status" value="1"/>
</dbReference>
<dbReference type="InterPro" id="IPR009080">
    <property type="entry name" value="tRNAsynth_Ia_anticodon-bd"/>
</dbReference>
<sequence>MHVDNAGTTVGPLNHGHGSPEGVKTMCCERPAENDRMGLRVHDTRRRKKVDFTTIEPGKVRMYVCGITPYSPSHLGHARCYVSFDIIHRWLEAKGYDVTYVQNFTDVDDKIINIANEEGIDFTEVAERNIEDYFSAMDALNVLRADHYPRVTETIDGITSMIETLIEKEHAYIGDDGVYFHVESAPEKYGLLTGQKIEAVRAGAGGRVGGTGSGKRDHKDFALWKLAKPGEPQWDSPWGPGRPGWHIECSAMSLQFFGEQFDIHGGGEDLQFPHHEAEIFQSECCTGTSPLVHHWMHNGFVNVDGEKMSKSLGNFWTITDALQNFEPLVLRHALLNAHYRNPIDFSEQLLEDGKRSQARLEGAYHDALTVWDEVKHNQIVKLPRPELGADGLAHTLGMLEKLGEECAVAMDDDFNTREALAKINAAIREISRTLQSGLQDDERVAFGYYAVEWLEEFAGNALGLLPNREEALMGPPDDPRRAELAPKVGELLIKRAAARDAKDWSAADAIRDELAALGVTVQDTAHGPVWEIID</sequence>
<feature type="binding site" evidence="12">
    <location>
        <position position="274"/>
    </location>
    <ligand>
        <name>Zn(2+)</name>
        <dbReference type="ChEBI" id="CHEBI:29105"/>
    </ligand>
</feature>
<feature type="domain" description="Cysteinyl-tRNA synthetase class Ia DALR" evidence="14">
    <location>
        <begin position="405"/>
        <end position="473"/>
    </location>
</feature>
<evidence type="ECO:0000256" key="5">
    <source>
        <dbReference type="ARBA" id="ARBA00022723"/>
    </source>
</evidence>
<evidence type="ECO:0000256" key="2">
    <source>
        <dbReference type="ARBA" id="ARBA00005594"/>
    </source>
</evidence>
<evidence type="ECO:0000313" key="15">
    <source>
        <dbReference type="EMBL" id="AIF19783.1"/>
    </source>
</evidence>
<evidence type="ECO:0000259" key="14">
    <source>
        <dbReference type="SMART" id="SM00840"/>
    </source>
</evidence>
<dbReference type="EC" id="6.1.1.16" evidence="12"/>
<dbReference type="GO" id="GO:0008270">
    <property type="term" value="F:zinc ion binding"/>
    <property type="evidence" value="ECO:0007669"/>
    <property type="project" value="UniProtKB-UniRule"/>
</dbReference>
<feature type="region of interest" description="Disordered" evidence="13">
    <location>
        <begin position="1"/>
        <end position="22"/>
    </location>
</feature>
<keyword evidence="10 12" id="KW-0030">Aminoacyl-tRNA synthetase</keyword>
<evidence type="ECO:0000256" key="3">
    <source>
        <dbReference type="ARBA" id="ARBA00022490"/>
    </source>
</evidence>
<dbReference type="SMART" id="SM00840">
    <property type="entry name" value="DALR_2"/>
    <property type="match status" value="1"/>
</dbReference>
<dbReference type="Gene3D" id="1.20.120.1910">
    <property type="entry name" value="Cysteine-tRNA ligase, C-terminal anti-codon recognition domain"/>
    <property type="match status" value="1"/>
</dbReference>
<feature type="binding site" evidence="12">
    <location>
        <position position="310"/>
    </location>
    <ligand>
        <name>ATP</name>
        <dbReference type="ChEBI" id="CHEBI:30616"/>
    </ligand>
</feature>
<name>A0A075I175_9EURY</name>
<dbReference type="Pfam" id="PF01406">
    <property type="entry name" value="tRNA-synt_1e"/>
    <property type="match status" value="1"/>
</dbReference>
<dbReference type="NCBIfam" id="TIGR00435">
    <property type="entry name" value="cysS"/>
    <property type="match status" value="1"/>
</dbReference>
<dbReference type="EMBL" id="KF901147">
    <property type="protein sequence ID" value="AIF19783.1"/>
    <property type="molecule type" value="Genomic_DNA"/>
</dbReference>
<dbReference type="Pfam" id="PF23493">
    <property type="entry name" value="CysS_C"/>
    <property type="match status" value="1"/>
</dbReference>
<dbReference type="SUPFAM" id="SSF52374">
    <property type="entry name" value="Nucleotidylyl transferase"/>
    <property type="match status" value="1"/>
</dbReference>
<dbReference type="InterPro" id="IPR056411">
    <property type="entry name" value="CysS_C"/>
</dbReference>
<dbReference type="Pfam" id="PF09190">
    <property type="entry name" value="DALR_2"/>
    <property type="match status" value="1"/>
</dbReference>
<comment type="catalytic activity">
    <reaction evidence="11 12">
        <text>tRNA(Cys) + L-cysteine + ATP = L-cysteinyl-tRNA(Cys) + AMP + diphosphate</text>
        <dbReference type="Rhea" id="RHEA:17773"/>
        <dbReference type="Rhea" id="RHEA-COMP:9661"/>
        <dbReference type="Rhea" id="RHEA-COMP:9679"/>
        <dbReference type="ChEBI" id="CHEBI:30616"/>
        <dbReference type="ChEBI" id="CHEBI:33019"/>
        <dbReference type="ChEBI" id="CHEBI:35235"/>
        <dbReference type="ChEBI" id="CHEBI:78442"/>
        <dbReference type="ChEBI" id="CHEBI:78517"/>
        <dbReference type="ChEBI" id="CHEBI:456215"/>
        <dbReference type="EC" id="6.1.1.16"/>
    </reaction>
</comment>
<comment type="subcellular location">
    <subcellularLocation>
        <location evidence="1 12">Cytoplasm</location>
    </subcellularLocation>
</comment>
<dbReference type="PRINTS" id="PR00983">
    <property type="entry name" value="TRNASYNTHCYS"/>
</dbReference>
<feature type="short sequence motif" description="'KMSKS' region" evidence="12">
    <location>
        <begin position="307"/>
        <end position="311"/>
    </location>
</feature>
<evidence type="ECO:0000256" key="10">
    <source>
        <dbReference type="ARBA" id="ARBA00023146"/>
    </source>
</evidence>
<comment type="similarity">
    <text evidence="2 12">Belongs to the class-I aminoacyl-tRNA synthetase family.</text>
</comment>
<dbReference type="PANTHER" id="PTHR10890">
    <property type="entry name" value="CYSTEINYL-TRNA SYNTHETASE"/>
    <property type="match status" value="1"/>
</dbReference>
<evidence type="ECO:0000256" key="6">
    <source>
        <dbReference type="ARBA" id="ARBA00022741"/>
    </source>
</evidence>
<reference evidence="15" key="1">
    <citation type="journal article" date="2014" name="Genome Biol. Evol.">
        <title>Pangenome evidence for extensive interdomain horizontal transfer affecting lineage core and shell genes in uncultured planktonic thaumarchaeota and euryarchaeota.</title>
        <authorList>
            <person name="Deschamps P."/>
            <person name="Zivanovic Y."/>
            <person name="Moreira D."/>
            <person name="Rodriguez-Valera F."/>
            <person name="Lopez-Garcia P."/>
        </authorList>
    </citation>
    <scope>NUCLEOTIDE SEQUENCE</scope>
</reference>
<evidence type="ECO:0000256" key="1">
    <source>
        <dbReference type="ARBA" id="ARBA00004496"/>
    </source>
</evidence>
<dbReference type="GO" id="GO:0004817">
    <property type="term" value="F:cysteine-tRNA ligase activity"/>
    <property type="evidence" value="ECO:0007669"/>
    <property type="project" value="UniProtKB-UniRule"/>
</dbReference>
<feature type="short sequence motif" description="'HIGH' region" evidence="12">
    <location>
        <begin position="67"/>
        <end position="77"/>
    </location>
</feature>
<dbReference type="FunFam" id="3.40.50.620:FF:000068">
    <property type="entry name" value="Cysteine--tRNA ligase"/>
    <property type="match status" value="1"/>
</dbReference>
<evidence type="ECO:0000256" key="11">
    <source>
        <dbReference type="ARBA" id="ARBA00047398"/>
    </source>
</evidence>
<keyword evidence="4 12" id="KW-0436">Ligase</keyword>
<keyword evidence="8 12" id="KW-0067">ATP-binding</keyword>
<evidence type="ECO:0000256" key="7">
    <source>
        <dbReference type="ARBA" id="ARBA00022833"/>
    </source>
</evidence>
<evidence type="ECO:0000256" key="4">
    <source>
        <dbReference type="ARBA" id="ARBA00022598"/>
    </source>
</evidence>
<dbReference type="AlphaFoldDB" id="A0A075I175"/>
<dbReference type="HAMAP" id="MF_00041">
    <property type="entry name" value="Cys_tRNA_synth"/>
    <property type="match status" value="1"/>
</dbReference>
<keyword evidence="6 12" id="KW-0547">Nucleotide-binding</keyword>
<organism evidence="15">
    <name type="scientific">uncultured marine group II/III euryarchaeote KM3_87_G01</name>
    <dbReference type="NCBI Taxonomy" id="1456533"/>
    <lineage>
        <taxon>Archaea</taxon>
        <taxon>Methanobacteriati</taxon>
        <taxon>Methanobacteriota</taxon>
        <taxon>environmental samples</taxon>
    </lineage>
</organism>